<evidence type="ECO:0000256" key="2">
    <source>
        <dbReference type="ARBA" id="ARBA00004651"/>
    </source>
</evidence>
<name>A0A1G9U3Z6_9BACL</name>
<comment type="subcellular location">
    <subcellularLocation>
        <location evidence="2">Cell membrane</location>
        <topology evidence="2">Multi-pass membrane protein</topology>
    </subcellularLocation>
</comment>
<evidence type="ECO:0000256" key="7">
    <source>
        <dbReference type="ARBA" id="ARBA00022741"/>
    </source>
</evidence>
<evidence type="ECO:0000256" key="8">
    <source>
        <dbReference type="ARBA" id="ARBA00022777"/>
    </source>
</evidence>
<evidence type="ECO:0000256" key="3">
    <source>
        <dbReference type="ARBA" id="ARBA00012438"/>
    </source>
</evidence>
<protein>
    <recommendedName>
        <fullName evidence="3">histidine kinase</fullName>
        <ecNumber evidence="3">2.7.13.3</ecNumber>
    </recommendedName>
</protein>
<dbReference type="GO" id="GO:0000155">
    <property type="term" value="F:phosphorelay sensor kinase activity"/>
    <property type="evidence" value="ECO:0007669"/>
    <property type="project" value="InterPro"/>
</dbReference>
<keyword evidence="10 13" id="KW-1133">Transmembrane helix</keyword>
<feature type="transmembrane region" description="Helical" evidence="13">
    <location>
        <begin position="12"/>
        <end position="31"/>
    </location>
</feature>
<keyword evidence="16" id="KW-1185">Reference proteome</keyword>
<dbReference type="EMBL" id="FNHW01000001">
    <property type="protein sequence ID" value="SDM54612.1"/>
    <property type="molecule type" value="Genomic_DNA"/>
</dbReference>
<evidence type="ECO:0000256" key="11">
    <source>
        <dbReference type="ARBA" id="ARBA00023012"/>
    </source>
</evidence>
<dbReference type="Gene3D" id="3.30.565.10">
    <property type="entry name" value="Histidine kinase-like ATPase, C-terminal domain"/>
    <property type="match status" value="1"/>
</dbReference>
<dbReference type="Pfam" id="PF00512">
    <property type="entry name" value="HisKA"/>
    <property type="match status" value="1"/>
</dbReference>
<dbReference type="PANTHER" id="PTHR45436:SF5">
    <property type="entry name" value="SENSOR HISTIDINE KINASE TRCS"/>
    <property type="match status" value="1"/>
</dbReference>
<dbReference type="Gene3D" id="1.10.287.130">
    <property type="match status" value="1"/>
</dbReference>
<keyword evidence="5" id="KW-0808">Transferase</keyword>
<evidence type="ECO:0000313" key="15">
    <source>
        <dbReference type="EMBL" id="SDM54612.1"/>
    </source>
</evidence>
<dbReference type="CDD" id="cd00082">
    <property type="entry name" value="HisKA"/>
    <property type="match status" value="1"/>
</dbReference>
<dbReference type="SUPFAM" id="SSF55874">
    <property type="entry name" value="ATPase domain of HSP90 chaperone/DNA topoisomerase II/histidine kinase"/>
    <property type="match status" value="1"/>
</dbReference>
<evidence type="ECO:0000259" key="14">
    <source>
        <dbReference type="PROSITE" id="PS50109"/>
    </source>
</evidence>
<dbReference type="PRINTS" id="PR00344">
    <property type="entry name" value="BCTRLSENSOR"/>
</dbReference>
<evidence type="ECO:0000313" key="16">
    <source>
        <dbReference type="Proteomes" id="UP000199544"/>
    </source>
</evidence>
<evidence type="ECO:0000256" key="13">
    <source>
        <dbReference type="SAM" id="Phobius"/>
    </source>
</evidence>
<keyword evidence="12 13" id="KW-0472">Membrane</keyword>
<dbReference type="FunFam" id="1.10.287.130:FF:000036">
    <property type="entry name" value="Two-component sensor histidine kinase"/>
    <property type="match status" value="1"/>
</dbReference>
<sequence length="412" mass="46493">MFQRTHHRLTLLNSIVFIILLSLLGALVYSYTRVSLYNAADHSINEELQRLPGTGEDRDHHEKARDKDFMARDSRVTILVWDENHNLLDLPRPPFFVMDNVDQYKQVKMNKLEFIHTDDATFRSKSIKEDIPLVGTVTVQAIRNVKTEEELLERLLIVIIAGCLFVAACAIGGGYFLAGRALVPIKKAWDKQQKFVSDASHELRTPLSVIQAKTDLLFRSPSATIEEKSRDISAISIESRRLTKLVSQLLLLARSDSNQVELKKETFQLDQLLREIVEHYGEIGSYQGKNISLQANGPIAINADRERIHQLVIILLDNAMKHTGDGDQILLSVKESASSVELKVKDNGPGIAEYEKERIFDRFYQSDQARSDEGGLGLGLSIAKWIMEKHEGKIKVESEGGKGTAFIMNFPK</sequence>
<dbReference type="CDD" id="cd00075">
    <property type="entry name" value="HATPase"/>
    <property type="match status" value="1"/>
</dbReference>
<dbReference type="SUPFAM" id="SSF47384">
    <property type="entry name" value="Homodimeric domain of signal transducing histidine kinase"/>
    <property type="match status" value="1"/>
</dbReference>
<dbReference type="Pfam" id="PF02518">
    <property type="entry name" value="HATPase_c"/>
    <property type="match status" value="1"/>
</dbReference>
<accession>A0A1G9U3Z6</accession>
<keyword evidence="7" id="KW-0547">Nucleotide-binding</keyword>
<feature type="transmembrane region" description="Helical" evidence="13">
    <location>
        <begin position="155"/>
        <end position="178"/>
    </location>
</feature>
<dbReference type="STRING" id="459525.SAMN04488137_0678"/>
<feature type="domain" description="Histidine kinase" evidence="14">
    <location>
        <begin position="198"/>
        <end position="412"/>
    </location>
</feature>
<dbReference type="InterPro" id="IPR036097">
    <property type="entry name" value="HisK_dim/P_sf"/>
</dbReference>
<evidence type="ECO:0000256" key="9">
    <source>
        <dbReference type="ARBA" id="ARBA00022840"/>
    </source>
</evidence>
<dbReference type="InterPro" id="IPR005467">
    <property type="entry name" value="His_kinase_dom"/>
</dbReference>
<dbReference type="InterPro" id="IPR050428">
    <property type="entry name" value="TCS_sensor_his_kinase"/>
</dbReference>
<keyword evidence="4" id="KW-0597">Phosphoprotein</keyword>
<dbReference type="SMART" id="SM00388">
    <property type="entry name" value="HisKA"/>
    <property type="match status" value="1"/>
</dbReference>
<evidence type="ECO:0000256" key="5">
    <source>
        <dbReference type="ARBA" id="ARBA00022679"/>
    </source>
</evidence>
<dbReference type="OrthoDB" id="9813151at2"/>
<evidence type="ECO:0000256" key="4">
    <source>
        <dbReference type="ARBA" id="ARBA00022553"/>
    </source>
</evidence>
<dbReference type="SMART" id="SM00387">
    <property type="entry name" value="HATPase_c"/>
    <property type="match status" value="1"/>
</dbReference>
<dbReference type="InterPro" id="IPR003661">
    <property type="entry name" value="HisK_dim/P_dom"/>
</dbReference>
<dbReference type="AlphaFoldDB" id="A0A1G9U3Z6"/>
<reference evidence="16" key="1">
    <citation type="submission" date="2016-10" db="EMBL/GenBank/DDBJ databases">
        <authorList>
            <person name="Varghese N."/>
            <person name="Submissions S."/>
        </authorList>
    </citation>
    <scope>NUCLEOTIDE SEQUENCE [LARGE SCALE GENOMIC DNA]</scope>
    <source>
        <strain evidence="16">CGMCC 1.6854</strain>
    </source>
</reference>
<dbReference type="RefSeq" id="WP_090232547.1">
    <property type="nucleotide sequence ID" value="NZ_FNHW01000001.1"/>
</dbReference>
<dbReference type="InterPro" id="IPR036890">
    <property type="entry name" value="HATPase_C_sf"/>
</dbReference>
<organism evidence="15 16">
    <name type="scientific">Fictibacillus solisalsi</name>
    <dbReference type="NCBI Taxonomy" id="459525"/>
    <lineage>
        <taxon>Bacteria</taxon>
        <taxon>Bacillati</taxon>
        <taxon>Bacillota</taxon>
        <taxon>Bacilli</taxon>
        <taxon>Bacillales</taxon>
        <taxon>Fictibacillaceae</taxon>
        <taxon>Fictibacillus</taxon>
    </lineage>
</organism>
<keyword evidence="11" id="KW-0902">Two-component regulatory system</keyword>
<evidence type="ECO:0000256" key="6">
    <source>
        <dbReference type="ARBA" id="ARBA00022692"/>
    </source>
</evidence>
<proteinExistence type="predicted"/>
<keyword evidence="9" id="KW-0067">ATP-binding</keyword>
<dbReference type="InterPro" id="IPR003594">
    <property type="entry name" value="HATPase_dom"/>
</dbReference>
<dbReference type="GO" id="GO:0005886">
    <property type="term" value="C:plasma membrane"/>
    <property type="evidence" value="ECO:0007669"/>
    <property type="project" value="UniProtKB-SubCell"/>
</dbReference>
<comment type="catalytic activity">
    <reaction evidence="1">
        <text>ATP + protein L-histidine = ADP + protein N-phospho-L-histidine.</text>
        <dbReference type="EC" id="2.7.13.3"/>
    </reaction>
</comment>
<dbReference type="EC" id="2.7.13.3" evidence="3"/>
<keyword evidence="6 13" id="KW-0812">Transmembrane</keyword>
<keyword evidence="8 15" id="KW-0418">Kinase</keyword>
<dbReference type="Proteomes" id="UP000199544">
    <property type="component" value="Unassembled WGS sequence"/>
</dbReference>
<dbReference type="GO" id="GO:0005524">
    <property type="term" value="F:ATP binding"/>
    <property type="evidence" value="ECO:0007669"/>
    <property type="project" value="UniProtKB-KW"/>
</dbReference>
<dbReference type="FunFam" id="3.30.565.10:FF:000006">
    <property type="entry name" value="Sensor histidine kinase WalK"/>
    <property type="match status" value="1"/>
</dbReference>
<dbReference type="InterPro" id="IPR004358">
    <property type="entry name" value="Sig_transdc_His_kin-like_C"/>
</dbReference>
<gene>
    <name evidence="15" type="ORF">SAMN04488137_0678</name>
</gene>
<dbReference type="PROSITE" id="PS50109">
    <property type="entry name" value="HIS_KIN"/>
    <property type="match status" value="1"/>
</dbReference>
<evidence type="ECO:0000256" key="1">
    <source>
        <dbReference type="ARBA" id="ARBA00000085"/>
    </source>
</evidence>
<evidence type="ECO:0000256" key="10">
    <source>
        <dbReference type="ARBA" id="ARBA00022989"/>
    </source>
</evidence>
<evidence type="ECO:0000256" key="12">
    <source>
        <dbReference type="ARBA" id="ARBA00023136"/>
    </source>
</evidence>
<dbReference type="PANTHER" id="PTHR45436">
    <property type="entry name" value="SENSOR HISTIDINE KINASE YKOH"/>
    <property type="match status" value="1"/>
</dbReference>